<dbReference type="PANTHER" id="PTHR30401">
    <property type="entry name" value="TRNA 2-SELENOURIDINE SYNTHASE"/>
    <property type="match status" value="1"/>
</dbReference>
<gene>
    <name evidence="3" type="ORF">A500_09600</name>
</gene>
<protein>
    <submittedName>
        <fullName evidence="3">tRNA 2-selenouridine synthase</fullName>
    </submittedName>
</protein>
<feature type="non-terminal residue" evidence="3">
    <location>
        <position position="292"/>
    </location>
</feature>
<dbReference type="InterPro" id="IPR027417">
    <property type="entry name" value="P-loop_NTPase"/>
</dbReference>
<dbReference type="InterPro" id="IPR036873">
    <property type="entry name" value="Rhodanese-like_dom_sf"/>
</dbReference>
<sequence length="292" mass="33613">MKYPLTNDFKKIVLEDIPLIDVRAPIEYEKGAFLNSFNSPILNSEERHIIGICYKEKGNEEATKLGYKLVSGKTKEGRLKSWIEFIKSNPSTTLYCFRGGSRSRIAQEWITEALNKEIYRLDGGYKAFRNYLINSLAKENQNYKPIVLTGFTGSGKTIVLKKIKNSIDLEGIANHRGSSFGAHANPQPTQINFENNLAYALIKCMEQDFKHIVFEDEGKNIGKNFIPQDFFDHFHSGNTVFLEASLEERIENTLKEYVIDSQIEYINKFGKDLGLNEWFNYIYSSMDRVKKK</sequence>
<dbReference type="SUPFAM" id="SSF52540">
    <property type="entry name" value="P-loop containing nucleoside triphosphate hydrolases"/>
    <property type="match status" value="1"/>
</dbReference>
<dbReference type="Pfam" id="PF00581">
    <property type="entry name" value="Rhodanese"/>
    <property type="match status" value="1"/>
</dbReference>
<dbReference type="Proteomes" id="UP000013988">
    <property type="component" value="Unassembled WGS sequence"/>
</dbReference>
<dbReference type="InterPro" id="IPR017582">
    <property type="entry name" value="SelU"/>
</dbReference>
<accession>R9C920</accession>
<keyword evidence="1" id="KW-0711">Selenium</keyword>
<keyword evidence="4" id="KW-1185">Reference proteome</keyword>
<organism evidence="3 4">
    <name type="scientific">Clostridium sartagoforme AAU1</name>
    <dbReference type="NCBI Taxonomy" id="1202534"/>
    <lineage>
        <taxon>Bacteria</taxon>
        <taxon>Bacillati</taxon>
        <taxon>Bacillota</taxon>
        <taxon>Clostridia</taxon>
        <taxon>Eubacteriales</taxon>
        <taxon>Clostridiaceae</taxon>
        <taxon>Clostridium</taxon>
    </lineage>
</organism>
<dbReference type="NCBIfam" id="NF008751">
    <property type="entry name" value="PRK11784.1-3"/>
    <property type="match status" value="1"/>
</dbReference>
<evidence type="ECO:0000313" key="3">
    <source>
        <dbReference type="EMBL" id="EOR25834.1"/>
    </source>
</evidence>
<dbReference type="EMBL" id="ASRV01000114">
    <property type="protein sequence ID" value="EOR25834.1"/>
    <property type="molecule type" value="Genomic_DNA"/>
</dbReference>
<evidence type="ECO:0000256" key="1">
    <source>
        <dbReference type="ARBA" id="ARBA00023266"/>
    </source>
</evidence>
<proteinExistence type="predicted"/>
<dbReference type="SUPFAM" id="SSF52821">
    <property type="entry name" value="Rhodanese/Cell cycle control phosphatase"/>
    <property type="match status" value="1"/>
</dbReference>
<dbReference type="Pfam" id="PF26341">
    <property type="entry name" value="AAA_SelU"/>
    <property type="match status" value="1"/>
</dbReference>
<dbReference type="NCBIfam" id="TIGR03167">
    <property type="entry name" value="tRNA_sel_U_synt"/>
    <property type="match status" value="1"/>
</dbReference>
<evidence type="ECO:0000259" key="2">
    <source>
        <dbReference type="PROSITE" id="PS50206"/>
    </source>
</evidence>
<dbReference type="RefSeq" id="WP_016207282.1">
    <property type="nucleotide sequence ID" value="NZ_ASRV01000114.1"/>
</dbReference>
<dbReference type="AlphaFoldDB" id="R9C920"/>
<evidence type="ECO:0000313" key="4">
    <source>
        <dbReference type="Proteomes" id="UP000013988"/>
    </source>
</evidence>
<name>R9C920_9CLOT</name>
<dbReference type="NCBIfam" id="NF008750">
    <property type="entry name" value="PRK11784.1-2"/>
    <property type="match status" value="1"/>
</dbReference>
<dbReference type="InterPro" id="IPR001763">
    <property type="entry name" value="Rhodanese-like_dom"/>
</dbReference>
<dbReference type="Gene3D" id="3.40.50.300">
    <property type="entry name" value="P-loop containing nucleotide triphosphate hydrolases"/>
    <property type="match status" value="1"/>
</dbReference>
<dbReference type="PROSITE" id="PS50206">
    <property type="entry name" value="RHODANESE_3"/>
    <property type="match status" value="1"/>
</dbReference>
<dbReference type="SMART" id="SM00450">
    <property type="entry name" value="RHOD"/>
    <property type="match status" value="1"/>
</dbReference>
<dbReference type="PANTHER" id="PTHR30401:SF0">
    <property type="entry name" value="TRNA 2-SELENOURIDINE SYNTHASE"/>
    <property type="match status" value="1"/>
</dbReference>
<comment type="caution">
    <text evidence="3">The sequence shown here is derived from an EMBL/GenBank/DDBJ whole genome shotgun (WGS) entry which is preliminary data.</text>
</comment>
<reference evidence="3 4" key="1">
    <citation type="submission" date="2013-03" db="EMBL/GenBank/DDBJ databases">
        <title>Whole genome shotgun sequencing of Clostridium sartagoforme AAU1.</title>
        <authorList>
            <person name="Joshi C.G."/>
            <person name="Duggirala S.M."/>
            <person name="Nathani N.M."/>
            <person name="Bhatt V.D."/>
            <person name="Patel A.K."/>
            <person name="Pandya P.R."/>
            <person name="KaPatel J.A."/>
        </authorList>
    </citation>
    <scope>NUCLEOTIDE SEQUENCE [LARGE SCALE GENOMIC DNA]</scope>
    <source>
        <strain evidence="3 4">AAU1</strain>
    </source>
</reference>
<dbReference type="InterPro" id="IPR058840">
    <property type="entry name" value="AAA_SelU"/>
</dbReference>
<dbReference type="GO" id="GO:0043828">
    <property type="term" value="F:tRNA 2-selenouridine synthase activity"/>
    <property type="evidence" value="ECO:0007669"/>
    <property type="project" value="InterPro"/>
</dbReference>
<dbReference type="GO" id="GO:0002098">
    <property type="term" value="P:tRNA wobble uridine modification"/>
    <property type="evidence" value="ECO:0007669"/>
    <property type="project" value="InterPro"/>
</dbReference>
<dbReference type="Gene3D" id="3.40.250.10">
    <property type="entry name" value="Rhodanese-like domain"/>
    <property type="match status" value="1"/>
</dbReference>
<feature type="domain" description="Rhodanese" evidence="2">
    <location>
        <begin position="13"/>
        <end position="137"/>
    </location>
</feature>